<evidence type="ECO:0000313" key="3">
    <source>
        <dbReference type="Proteomes" id="UP000805614"/>
    </source>
</evidence>
<comment type="caution">
    <text evidence="2">The sequence shown here is derived from an EMBL/GenBank/DDBJ whole genome shotgun (WGS) entry which is preliminary data.</text>
</comment>
<dbReference type="Pfam" id="PF00733">
    <property type="entry name" value="Asn_synthase"/>
    <property type="match status" value="1"/>
</dbReference>
<gene>
    <name evidence="2" type="ORF">HKK74_19825</name>
</gene>
<dbReference type="EMBL" id="JABVEC010000014">
    <property type="protein sequence ID" value="MBC6467726.1"/>
    <property type="molecule type" value="Genomic_DNA"/>
</dbReference>
<dbReference type="SUPFAM" id="SSF52402">
    <property type="entry name" value="Adenine nucleotide alpha hydrolases-like"/>
    <property type="match status" value="1"/>
</dbReference>
<evidence type="ECO:0000313" key="2">
    <source>
        <dbReference type="EMBL" id="MBC6467726.1"/>
    </source>
</evidence>
<dbReference type="InterPro" id="IPR014729">
    <property type="entry name" value="Rossmann-like_a/b/a_fold"/>
</dbReference>
<accession>A0ABR7LSL9</accession>
<sequence length="606" mass="67274">MRTYLALAAREAGVPIRHHVLEAARRAIGEAVPVPVDRWRTAEWRAPGDGVVVLSWSNEPEDAGLPEQLTGGADRVLGYCGYLGDRKPDEDLLVGADDLGAAADTLGGVFSLFRADAGGFEAATSISRACPIYYAEAGGVRFAGSRAILVHLAARAAETGLSRPGPAYDVLGLHTMVRHGFFASEETPFQGVSALPNSGTLIARHGTALKVVERELPEQGPVPRSRSEARARIEPLAEALLAACVPFRQHDRPVQLALSGGRDSRLIAAALSAQDIPFVGATHGFADHPDVVLSKRVADALGAEWMCDFTERRDDDTVEVRHPVLRAHDIVRMCEGMNSAYERVNGWRSFDAQPRSSGSGGERLRGGFLTDQDDITPDGVDRRLKVIFAAQHQLLTPEANARAEVRLDHWRERARADGIDVLDKLHMFYRTGRWLAGSHTATLMNWCYYHPFLDARVVREALALPAEWRYSEEPVYLLLERLAPQLGHIPFDGKRWRFDRSRPRLPWKRREWEGRAPMLPAGGTSGFNWRRKYGPELATVMREQILSSPAELWDIADRKKIEPLLDQIPPKKASQSWHLLTLSVLLSNIWREPAPDLPRVSIPIPR</sequence>
<proteinExistence type="predicted"/>
<name>A0ABR7LSL9_9ACTN</name>
<dbReference type="Gene3D" id="3.40.50.620">
    <property type="entry name" value="HUPs"/>
    <property type="match status" value="1"/>
</dbReference>
<dbReference type="Proteomes" id="UP000805614">
    <property type="component" value="Unassembled WGS sequence"/>
</dbReference>
<keyword evidence="3" id="KW-1185">Reference proteome</keyword>
<feature type="domain" description="Asparagine synthetase" evidence="1">
    <location>
        <begin position="240"/>
        <end position="471"/>
    </location>
</feature>
<evidence type="ECO:0000259" key="1">
    <source>
        <dbReference type="Pfam" id="PF00733"/>
    </source>
</evidence>
<reference evidence="2 3" key="1">
    <citation type="submission" date="2020-06" db="EMBL/GenBank/DDBJ databases">
        <title>Actinomadura xiongansis sp. nov., isolated from soil of Baiyangdian.</title>
        <authorList>
            <person name="Zhang X."/>
        </authorList>
    </citation>
    <scope>NUCLEOTIDE SEQUENCE [LARGE SCALE GENOMIC DNA]</scope>
    <source>
        <strain evidence="2 3">HBUM206468</strain>
    </source>
</reference>
<dbReference type="RefSeq" id="WP_187244731.1">
    <property type="nucleotide sequence ID" value="NZ_BAAAOK010000010.1"/>
</dbReference>
<protein>
    <recommendedName>
        <fullName evidence="1">Asparagine synthetase domain-containing protein</fullName>
    </recommendedName>
</protein>
<dbReference type="InterPro" id="IPR001962">
    <property type="entry name" value="Asn_synthase"/>
</dbReference>
<organism evidence="2 3">
    <name type="scientific">Actinomadura alba</name>
    <dbReference type="NCBI Taxonomy" id="406431"/>
    <lineage>
        <taxon>Bacteria</taxon>
        <taxon>Bacillati</taxon>
        <taxon>Actinomycetota</taxon>
        <taxon>Actinomycetes</taxon>
        <taxon>Streptosporangiales</taxon>
        <taxon>Thermomonosporaceae</taxon>
        <taxon>Actinomadura</taxon>
    </lineage>
</organism>